<dbReference type="EMBL" id="RXHI01000007">
    <property type="protein sequence ID" value="RUA22914.1"/>
    <property type="molecule type" value="Genomic_DNA"/>
</dbReference>
<evidence type="ECO:0000256" key="1">
    <source>
        <dbReference type="SAM" id="MobiDB-lite"/>
    </source>
</evidence>
<evidence type="ECO:0000313" key="2">
    <source>
        <dbReference type="EMBL" id="RUA22914.1"/>
    </source>
</evidence>
<proteinExistence type="predicted"/>
<feature type="region of interest" description="Disordered" evidence="1">
    <location>
        <begin position="126"/>
        <end position="156"/>
    </location>
</feature>
<reference evidence="2" key="1">
    <citation type="submission" date="2018-12" db="EMBL/GenBank/DDBJ databases">
        <authorList>
            <person name="Jadhav K."/>
            <person name="Kushwaha B."/>
            <person name="Jadhav I."/>
        </authorList>
    </citation>
    <scope>NUCLEOTIDE SEQUENCE [LARGE SCALE GENOMIC DNA]</scope>
    <source>
        <strain evidence="2">SBS 10</strain>
    </source>
</reference>
<name>A0A3S0NXA7_9GAMM</name>
<dbReference type="Gene3D" id="3.40.50.2000">
    <property type="entry name" value="Glycogen Phosphorylase B"/>
    <property type="match status" value="1"/>
</dbReference>
<dbReference type="SUPFAM" id="SSF53756">
    <property type="entry name" value="UDP-Glycosyltransferase/glycogen phosphorylase"/>
    <property type="match status" value="1"/>
</dbReference>
<sequence length="156" mass="16354">MIGNPVRAEIAALGEAPRPASAMRGRRLRLLVVGGSLGALALNQRLPGGAGSAVRGGATRCATRPVGIKKRRLSSTIVRRASTRKSPPSSTTWRRPTTGRTWWVCRAGALTVAELAAAANRRCSCPSPCRGRSPDGQRTGAGRSQRCVTDGAMNPI</sequence>
<accession>A0A3S0NXA7</accession>
<protein>
    <submittedName>
        <fullName evidence="2">Uncharacterized protein</fullName>
    </submittedName>
</protein>
<comment type="caution">
    <text evidence="2">The sequence shown here is derived from an EMBL/GenBank/DDBJ whole genome shotgun (WGS) entry which is preliminary data.</text>
</comment>
<organism evidence="2">
    <name type="scientific">Billgrantia gudaonensis</name>
    <dbReference type="NCBI Taxonomy" id="376427"/>
    <lineage>
        <taxon>Bacteria</taxon>
        <taxon>Pseudomonadati</taxon>
        <taxon>Pseudomonadota</taxon>
        <taxon>Gammaproteobacteria</taxon>
        <taxon>Oceanospirillales</taxon>
        <taxon>Halomonadaceae</taxon>
        <taxon>Billgrantia</taxon>
    </lineage>
</organism>
<gene>
    <name evidence="2" type="ORF">DSL92_03035</name>
</gene>
<dbReference type="AlphaFoldDB" id="A0A3S0NXA7"/>